<dbReference type="EMBL" id="BMKC01000003">
    <property type="protein sequence ID" value="GGA84212.1"/>
    <property type="molecule type" value="Genomic_DNA"/>
</dbReference>
<dbReference type="InterPro" id="IPR036291">
    <property type="entry name" value="NAD(P)-bd_dom_sf"/>
</dbReference>
<sequence length="287" mass="30502">MEMLGEQVRGWGVFGLTGLVGESLRDQLQPGDPLAWAVTRQAPAAGDRWQWIVGGLPGLADPPPVQAIASLGPLDAFTDWFEASSLAPRRLVVLGSTSRHGKADSPDPGERALAGRLADCEARLAACCEKRGCALTLLRPTLIWGRGRDRNLARWVALARRWRWLPLPRTAHGLRQPVHADDVAAAVLAALRAPEPVAGHFDLPGGETLAYDAMVARCLDAAAPGARLLRVPAPLFRLGLALAGRRGPGPGVVARLDRDLAYDGGPVRAALGLPARPFRPGPEDFPG</sequence>
<evidence type="ECO:0000313" key="1">
    <source>
        <dbReference type="EMBL" id="GGA84212.1"/>
    </source>
</evidence>
<name>A0ABQ1HNC4_9GAMM</name>
<organism evidence="1 2">
    <name type="scientific">Arenimonas soli</name>
    <dbReference type="NCBI Taxonomy" id="2269504"/>
    <lineage>
        <taxon>Bacteria</taxon>
        <taxon>Pseudomonadati</taxon>
        <taxon>Pseudomonadota</taxon>
        <taxon>Gammaproteobacteria</taxon>
        <taxon>Lysobacterales</taxon>
        <taxon>Lysobacteraceae</taxon>
        <taxon>Arenimonas</taxon>
    </lineage>
</organism>
<dbReference type="RefSeq" id="WP_188664366.1">
    <property type="nucleotide sequence ID" value="NZ_BMKC01000003.1"/>
</dbReference>
<protein>
    <submittedName>
        <fullName evidence="1">Nucleoside-diphosphate sugar epimerase</fullName>
    </submittedName>
</protein>
<keyword evidence="2" id="KW-1185">Reference proteome</keyword>
<gene>
    <name evidence="1" type="ORF">GCM10011521_23230</name>
</gene>
<accession>A0ABQ1HNC4</accession>
<comment type="caution">
    <text evidence="1">The sequence shown here is derived from an EMBL/GenBank/DDBJ whole genome shotgun (WGS) entry which is preliminary data.</text>
</comment>
<dbReference type="Proteomes" id="UP000623419">
    <property type="component" value="Unassembled WGS sequence"/>
</dbReference>
<evidence type="ECO:0000313" key="2">
    <source>
        <dbReference type="Proteomes" id="UP000623419"/>
    </source>
</evidence>
<reference evidence="2" key="1">
    <citation type="journal article" date="2019" name="Int. J. Syst. Evol. Microbiol.">
        <title>The Global Catalogue of Microorganisms (GCM) 10K type strain sequencing project: providing services to taxonomists for standard genome sequencing and annotation.</title>
        <authorList>
            <consortium name="The Broad Institute Genomics Platform"/>
            <consortium name="The Broad Institute Genome Sequencing Center for Infectious Disease"/>
            <person name="Wu L."/>
            <person name="Ma J."/>
        </authorList>
    </citation>
    <scope>NUCLEOTIDE SEQUENCE [LARGE SCALE GENOMIC DNA]</scope>
    <source>
        <strain evidence="2">CGMCC 1.15905</strain>
    </source>
</reference>
<proteinExistence type="predicted"/>
<dbReference type="SUPFAM" id="SSF51735">
    <property type="entry name" value="NAD(P)-binding Rossmann-fold domains"/>
    <property type="match status" value="1"/>
</dbReference>
<dbReference type="Gene3D" id="3.40.50.720">
    <property type="entry name" value="NAD(P)-binding Rossmann-like Domain"/>
    <property type="match status" value="1"/>
</dbReference>